<gene>
    <name evidence="6" type="primary">yofA_4</name>
    <name evidence="6" type="ORF">LAX5112_03267</name>
</gene>
<evidence type="ECO:0000256" key="2">
    <source>
        <dbReference type="ARBA" id="ARBA00023015"/>
    </source>
</evidence>
<dbReference type="PANTHER" id="PTHR30126:SF94">
    <property type="entry name" value="LYSR FAMILY TRANSCRIPTIONAL REGULATOR"/>
    <property type="match status" value="1"/>
</dbReference>
<proteinExistence type="inferred from homology"/>
<name>A0A0M7ADG9_9HYPH</name>
<dbReference type="GO" id="GO:0000976">
    <property type="term" value="F:transcription cis-regulatory region binding"/>
    <property type="evidence" value="ECO:0007669"/>
    <property type="project" value="TreeGrafter"/>
</dbReference>
<dbReference type="OrthoDB" id="9811588at2"/>
<dbReference type="EMBL" id="CXWD01000012">
    <property type="protein sequence ID" value="CTQ72677.1"/>
    <property type="molecule type" value="Genomic_DNA"/>
</dbReference>
<reference evidence="7" key="1">
    <citation type="submission" date="2015-07" db="EMBL/GenBank/DDBJ databases">
        <authorList>
            <person name="Rodrigo-Torres Lidia"/>
            <person name="Arahal R.David."/>
        </authorList>
    </citation>
    <scope>NUCLEOTIDE SEQUENCE [LARGE SCALE GENOMIC DNA]</scope>
    <source>
        <strain evidence="7">CECT 5112</strain>
    </source>
</reference>
<keyword evidence="7" id="KW-1185">Reference proteome</keyword>
<dbReference type="SUPFAM" id="SSF53850">
    <property type="entry name" value="Periplasmic binding protein-like II"/>
    <property type="match status" value="1"/>
</dbReference>
<accession>A0A0M7ADG9</accession>
<evidence type="ECO:0000256" key="3">
    <source>
        <dbReference type="ARBA" id="ARBA00023125"/>
    </source>
</evidence>
<dbReference type="Proteomes" id="UP000053235">
    <property type="component" value="Unassembled WGS sequence"/>
</dbReference>
<dbReference type="InterPro" id="IPR000847">
    <property type="entry name" value="LysR_HTH_N"/>
</dbReference>
<keyword evidence="3" id="KW-0238">DNA-binding</keyword>
<organism evidence="6 7">
    <name type="scientific">Roseibium alexandrii</name>
    <dbReference type="NCBI Taxonomy" id="388408"/>
    <lineage>
        <taxon>Bacteria</taxon>
        <taxon>Pseudomonadati</taxon>
        <taxon>Pseudomonadota</taxon>
        <taxon>Alphaproteobacteria</taxon>
        <taxon>Hyphomicrobiales</taxon>
        <taxon>Stappiaceae</taxon>
        <taxon>Roseibium</taxon>
    </lineage>
</organism>
<keyword evidence="2" id="KW-0805">Transcription regulation</keyword>
<protein>
    <submittedName>
        <fullName evidence="6">HTH-type transcriptional regulator YofA</fullName>
    </submittedName>
</protein>
<evidence type="ECO:0000259" key="5">
    <source>
        <dbReference type="PROSITE" id="PS50931"/>
    </source>
</evidence>
<dbReference type="AlphaFoldDB" id="A0A0M7ADG9"/>
<dbReference type="PROSITE" id="PS50931">
    <property type="entry name" value="HTH_LYSR"/>
    <property type="match status" value="1"/>
</dbReference>
<feature type="domain" description="HTH lysR-type" evidence="5">
    <location>
        <begin position="1"/>
        <end position="58"/>
    </location>
</feature>
<evidence type="ECO:0000256" key="1">
    <source>
        <dbReference type="ARBA" id="ARBA00009437"/>
    </source>
</evidence>
<dbReference type="PANTHER" id="PTHR30126">
    <property type="entry name" value="HTH-TYPE TRANSCRIPTIONAL REGULATOR"/>
    <property type="match status" value="1"/>
</dbReference>
<evidence type="ECO:0000313" key="7">
    <source>
        <dbReference type="Proteomes" id="UP000053235"/>
    </source>
</evidence>
<evidence type="ECO:0000256" key="4">
    <source>
        <dbReference type="ARBA" id="ARBA00023163"/>
    </source>
</evidence>
<dbReference type="InterPro" id="IPR036388">
    <property type="entry name" value="WH-like_DNA-bd_sf"/>
</dbReference>
<dbReference type="STRING" id="388408.LAX5112_03267"/>
<sequence>MDTRFLESLLAVVETGSIAAAARQQGLTAAAISQRIKVLETELNCTLLVRSAKTVRPSPECQRLLPAASVLVRDAGRLSLGISEDRLSGPYRIGAISTALLDIVPKVVREFRKTAPDVQLTVQPGSSQSLYEDLLAENVDAVICVAPPFQLPKGIRCFPVAEEPFLHIRPATHLRQDENGVLPWIIYDRSSWGGGLARHYLDKAISHVPVLCELDSPETIAAMVQEGLGQAAVPRWSGLEIHHSDLCASAVPILSIPQRSIVLLQRTMSHVAKIDLLLQNTALGAPRASNPDRANVQL</sequence>
<comment type="similarity">
    <text evidence="1">Belongs to the LysR transcriptional regulatory family.</text>
</comment>
<dbReference type="Gene3D" id="1.10.10.10">
    <property type="entry name" value="Winged helix-like DNA-binding domain superfamily/Winged helix DNA-binding domain"/>
    <property type="match status" value="1"/>
</dbReference>
<dbReference type="Gene3D" id="3.40.190.10">
    <property type="entry name" value="Periplasmic binding protein-like II"/>
    <property type="match status" value="2"/>
</dbReference>
<dbReference type="InterPro" id="IPR005119">
    <property type="entry name" value="LysR_subst-bd"/>
</dbReference>
<keyword evidence="4" id="KW-0804">Transcription</keyword>
<dbReference type="InterPro" id="IPR036390">
    <property type="entry name" value="WH_DNA-bd_sf"/>
</dbReference>
<dbReference type="Pfam" id="PF03466">
    <property type="entry name" value="LysR_substrate"/>
    <property type="match status" value="1"/>
</dbReference>
<dbReference type="Pfam" id="PF00126">
    <property type="entry name" value="HTH_1"/>
    <property type="match status" value="1"/>
</dbReference>
<dbReference type="GO" id="GO:0003700">
    <property type="term" value="F:DNA-binding transcription factor activity"/>
    <property type="evidence" value="ECO:0007669"/>
    <property type="project" value="InterPro"/>
</dbReference>
<evidence type="ECO:0000313" key="6">
    <source>
        <dbReference type="EMBL" id="CTQ72677.1"/>
    </source>
</evidence>
<dbReference type="SUPFAM" id="SSF46785">
    <property type="entry name" value="Winged helix' DNA-binding domain"/>
    <property type="match status" value="1"/>
</dbReference>